<dbReference type="EMBL" id="JH668361">
    <property type="protein sequence ID" value="KAG6448779.1"/>
    <property type="molecule type" value="Genomic_DNA"/>
</dbReference>
<evidence type="ECO:0000313" key="2">
    <source>
        <dbReference type="EMBL" id="KAG6448779.1"/>
    </source>
</evidence>
<evidence type="ECO:0008006" key="4">
    <source>
        <dbReference type="Google" id="ProtNLM"/>
    </source>
</evidence>
<gene>
    <name evidence="2" type="ORF">O3G_MSEX005702</name>
</gene>
<dbReference type="AlphaFoldDB" id="A0A921Z1Y0"/>
<feature type="region of interest" description="Disordered" evidence="1">
    <location>
        <begin position="225"/>
        <end position="251"/>
    </location>
</feature>
<sequence>MALYGSPVWADALRKRSVALLRGPQRVVAQRAVRAYRTVSYEAACLLVGFLPWDLDAKTLSDTFHWREGAFNRGQSLAPKEVEAMKASLRQAAVEEWRLRLEAPSAGLRTVAAVRPVFAEWLDRRHGVATFRLTQVLTGHGCFGEYLCQIVGVEESAVCHHCDNCPRDTAQHTLESCPAWDEERSALFSVVGEDLSLPAVIASMVGSREAWRAVAHFCEVVLSQKESAERDREREDPSRRQRRRRRRRVDD</sequence>
<comment type="caution">
    <text evidence="2">The sequence shown here is derived from an EMBL/GenBank/DDBJ whole genome shotgun (WGS) entry which is preliminary data.</text>
</comment>
<dbReference type="Proteomes" id="UP000791440">
    <property type="component" value="Unassembled WGS sequence"/>
</dbReference>
<proteinExistence type="predicted"/>
<name>A0A921Z1Y0_MANSE</name>
<feature type="compositionally biased region" description="Basic and acidic residues" evidence="1">
    <location>
        <begin position="226"/>
        <end position="239"/>
    </location>
</feature>
<reference evidence="2" key="2">
    <citation type="submission" date="2020-12" db="EMBL/GenBank/DDBJ databases">
        <authorList>
            <person name="Kanost M."/>
        </authorList>
    </citation>
    <scope>NUCLEOTIDE SEQUENCE</scope>
</reference>
<feature type="compositionally biased region" description="Basic residues" evidence="1">
    <location>
        <begin position="240"/>
        <end position="251"/>
    </location>
</feature>
<keyword evidence="3" id="KW-1185">Reference proteome</keyword>
<accession>A0A921Z1Y0</accession>
<evidence type="ECO:0000313" key="3">
    <source>
        <dbReference type="Proteomes" id="UP000791440"/>
    </source>
</evidence>
<organism evidence="2 3">
    <name type="scientific">Manduca sexta</name>
    <name type="common">Tobacco hawkmoth</name>
    <name type="synonym">Tobacco hornworm</name>
    <dbReference type="NCBI Taxonomy" id="7130"/>
    <lineage>
        <taxon>Eukaryota</taxon>
        <taxon>Metazoa</taxon>
        <taxon>Ecdysozoa</taxon>
        <taxon>Arthropoda</taxon>
        <taxon>Hexapoda</taxon>
        <taxon>Insecta</taxon>
        <taxon>Pterygota</taxon>
        <taxon>Neoptera</taxon>
        <taxon>Endopterygota</taxon>
        <taxon>Lepidoptera</taxon>
        <taxon>Glossata</taxon>
        <taxon>Ditrysia</taxon>
        <taxon>Bombycoidea</taxon>
        <taxon>Sphingidae</taxon>
        <taxon>Sphinginae</taxon>
        <taxon>Sphingini</taxon>
        <taxon>Manduca</taxon>
    </lineage>
</organism>
<protein>
    <recommendedName>
        <fullName evidence="4">Reverse transcriptase</fullName>
    </recommendedName>
</protein>
<reference evidence="2" key="1">
    <citation type="journal article" date="2016" name="Insect Biochem. Mol. Biol.">
        <title>Multifaceted biological insights from a draft genome sequence of the tobacco hornworm moth, Manduca sexta.</title>
        <authorList>
            <person name="Kanost M.R."/>
            <person name="Arrese E.L."/>
            <person name="Cao X."/>
            <person name="Chen Y.R."/>
            <person name="Chellapilla S."/>
            <person name="Goldsmith M.R."/>
            <person name="Grosse-Wilde E."/>
            <person name="Heckel D.G."/>
            <person name="Herndon N."/>
            <person name="Jiang H."/>
            <person name="Papanicolaou A."/>
            <person name="Qu J."/>
            <person name="Soulages J.L."/>
            <person name="Vogel H."/>
            <person name="Walters J."/>
            <person name="Waterhouse R.M."/>
            <person name="Ahn S.J."/>
            <person name="Almeida F.C."/>
            <person name="An C."/>
            <person name="Aqrawi P."/>
            <person name="Bretschneider A."/>
            <person name="Bryant W.B."/>
            <person name="Bucks S."/>
            <person name="Chao H."/>
            <person name="Chevignon G."/>
            <person name="Christen J.M."/>
            <person name="Clarke D.F."/>
            <person name="Dittmer N.T."/>
            <person name="Ferguson L.C.F."/>
            <person name="Garavelou S."/>
            <person name="Gordon K.H.J."/>
            <person name="Gunaratna R.T."/>
            <person name="Han Y."/>
            <person name="Hauser F."/>
            <person name="He Y."/>
            <person name="Heidel-Fischer H."/>
            <person name="Hirsh A."/>
            <person name="Hu Y."/>
            <person name="Jiang H."/>
            <person name="Kalra D."/>
            <person name="Klinner C."/>
            <person name="Konig C."/>
            <person name="Kovar C."/>
            <person name="Kroll A.R."/>
            <person name="Kuwar S.S."/>
            <person name="Lee S.L."/>
            <person name="Lehman R."/>
            <person name="Li K."/>
            <person name="Li Z."/>
            <person name="Liang H."/>
            <person name="Lovelace S."/>
            <person name="Lu Z."/>
            <person name="Mansfield J.H."/>
            <person name="McCulloch K.J."/>
            <person name="Mathew T."/>
            <person name="Morton B."/>
            <person name="Muzny D.M."/>
            <person name="Neunemann D."/>
            <person name="Ongeri F."/>
            <person name="Pauchet Y."/>
            <person name="Pu L.L."/>
            <person name="Pyrousis I."/>
            <person name="Rao X.J."/>
            <person name="Redding A."/>
            <person name="Roesel C."/>
            <person name="Sanchez-Gracia A."/>
            <person name="Schaack S."/>
            <person name="Shukla A."/>
            <person name="Tetreau G."/>
            <person name="Wang Y."/>
            <person name="Xiong G.H."/>
            <person name="Traut W."/>
            <person name="Walsh T.K."/>
            <person name="Worley K.C."/>
            <person name="Wu D."/>
            <person name="Wu W."/>
            <person name="Wu Y.Q."/>
            <person name="Zhang X."/>
            <person name="Zou Z."/>
            <person name="Zucker H."/>
            <person name="Briscoe A.D."/>
            <person name="Burmester T."/>
            <person name="Clem R.J."/>
            <person name="Feyereisen R."/>
            <person name="Grimmelikhuijzen C.J.P."/>
            <person name="Hamodrakas S.J."/>
            <person name="Hansson B.S."/>
            <person name="Huguet E."/>
            <person name="Jermiin L.S."/>
            <person name="Lan Q."/>
            <person name="Lehman H.K."/>
            <person name="Lorenzen M."/>
            <person name="Merzendorfer H."/>
            <person name="Michalopoulos I."/>
            <person name="Morton D.B."/>
            <person name="Muthukrishnan S."/>
            <person name="Oakeshott J.G."/>
            <person name="Palmer W."/>
            <person name="Park Y."/>
            <person name="Passarelli A.L."/>
            <person name="Rozas J."/>
            <person name="Schwartz L.M."/>
            <person name="Smith W."/>
            <person name="Southgate A."/>
            <person name="Vilcinskas A."/>
            <person name="Vogt R."/>
            <person name="Wang P."/>
            <person name="Werren J."/>
            <person name="Yu X.Q."/>
            <person name="Zhou J.J."/>
            <person name="Brown S.J."/>
            <person name="Scherer S.E."/>
            <person name="Richards S."/>
            <person name="Blissard G.W."/>
        </authorList>
    </citation>
    <scope>NUCLEOTIDE SEQUENCE</scope>
</reference>
<evidence type="ECO:0000256" key="1">
    <source>
        <dbReference type="SAM" id="MobiDB-lite"/>
    </source>
</evidence>